<dbReference type="EMBL" id="QQRQ01000019">
    <property type="protein sequence ID" value="RFT05998.1"/>
    <property type="molecule type" value="Genomic_DNA"/>
</dbReference>
<dbReference type="InterPro" id="IPR051805">
    <property type="entry name" value="Dehydratase_Activator_Redct"/>
</dbReference>
<dbReference type="GeneID" id="97995998"/>
<dbReference type="OrthoDB" id="9802715at2"/>
<dbReference type="PANTHER" id="PTHR32329">
    <property type="entry name" value="BIFUNCTIONAL PROTEIN [INCLUDES 2-HYDROXYACYL-COA DEHYDRATASE (N-TER) AND ITS ACTIVATOR DOMAIN (C_TERM)-RELATED"/>
    <property type="match status" value="1"/>
</dbReference>
<sequence>MRPIPPAPAPGQRILLIPAMLDAHFPLLQYAFHSKAYYPVILSQSRGLADLGLRYAHNDLCYPFVLSLGQYLQALGSGAYDLDQVSLLMPSAGDACRGSNFPSLIRKALAAAGYPQVEVLTWNVKGLERDHALPLRPEMVWRALFGLFYGDLLLLLTLQTRPYEAVAGAANACRDRWTNQLAGELRSGAPLTLRRMKEVFHQAAGDFAALPRRPVARKRVALVGELYTKYCALGNWDILPFLEEAGCEVAVNGFSWYILYYISSQIAGTTGPVQALWRGLGAWMAGLQRTMTAALAAHGFHSLPPFPAFQREAADWISQTLRVADGWLIGAECAAHIHAGCHRVLAMQPFGCLPNHVCGRGQYAALLRRLGRGKVVSVDLDASLPRLLVYNRVKLLLEGEG</sequence>
<proteinExistence type="predicted"/>
<dbReference type="AlphaFoldDB" id="A0A3E2B1R4"/>
<name>A0A3E2B1R4_9FIRM</name>
<comment type="caution">
    <text evidence="1">The sequence shown here is derived from an EMBL/GenBank/DDBJ whole genome shotgun (WGS) entry which is preliminary data.</text>
</comment>
<evidence type="ECO:0000313" key="2">
    <source>
        <dbReference type="Proteomes" id="UP000260649"/>
    </source>
</evidence>
<accession>A0A3E2B1R4</accession>
<gene>
    <name evidence="1" type="ORF">DV520_09655</name>
</gene>
<reference evidence="1 2" key="1">
    <citation type="submission" date="2018-07" db="EMBL/GenBank/DDBJ databases">
        <title>GABA Modulating Bacteria of the Human Gut Microbiota.</title>
        <authorList>
            <person name="Strandwitz P."/>
            <person name="Kim K.H."/>
            <person name="Terekhova D."/>
            <person name="Liu J.K."/>
            <person name="Sharma A."/>
            <person name="Levering J."/>
            <person name="Mcdonald D."/>
            <person name="Dietrich D."/>
            <person name="Ramadhar T.R."/>
            <person name="Lekbua A."/>
            <person name="Mroue N."/>
            <person name="Liston C."/>
            <person name="Stewart E.J."/>
            <person name="Dubin M.J."/>
            <person name="Zengler K."/>
            <person name="Knight R."/>
            <person name="Gilbert J.A."/>
            <person name="Clardy J."/>
            <person name="Lewis K."/>
        </authorList>
    </citation>
    <scope>NUCLEOTIDE SEQUENCE [LARGE SCALE GENOMIC DNA]</scope>
    <source>
        <strain evidence="1 2">KLE1738</strain>
    </source>
</reference>
<dbReference type="PANTHER" id="PTHR32329:SF5">
    <property type="entry name" value="ACTIVATOR OF 2-HYDROXYACYL-COA DEHYDRATASE"/>
    <property type="match status" value="1"/>
</dbReference>
<evidence type="ECO:0000313" key="1">
    <source>
        <dbReference type="EMBL" id="RFT05998.1"/>
    </source>
</evidence>
<evidence type="ECO:0008006" key="3">
    <source>
        <dbReference type="Google" id="ProtNLM"/>
    </source>
</evidence>
<keyword evidence="2" id="KW-1185">Reference proteome</keyword>
<protein>
    <recommendedName>
        <fullName evidence="3">2-hydroxyglutaryl-CoA dehydratase</fullName>
    </recommendedName>
</protein>
<dbReference type="RefSeq" id="WP_117142578.1">
    <property type="nucleotide sequence ID" value="NZ_CAKXKJ010000011.1"/>
</dbReference>
<dbReference type="Proteomes" id="UP000260649">
    <property type="component" value="Unassembled WGS sequence"/>
</dbReference>
<organism evidence="1 2">
    <name type="scientific">Evtepia gabavorous</name>
    <dbReference type="NCBI Taxonomy" id="2211183"/>
    <lineage>
        <taxon>Bacteria</taxon>
        <taxon>Bacillati</taxon>
        <taxon>Bacillota</taxon>
        <taxon>Clostridia</taxon>
        <taxon>Eubacteriales</taxon>
        <taxon>Evtepia</taxon>
    </lineage>
</organism>